<keyword evidence="7" id="KW-0630">Potassium</keyword>
<evidence type="ECO:0000256" key="9">
    <source>
        <dbReference type="ARBA" id="ARBA00023065"/>
    </source>
</evidence>
<feature type="transmembrane region" description="Helical" evidence="14">
    <location>
        <begin position="204"/>
        <end position="221"/>
    </location>
</feature>
<evidence type="ECO:0000256" key="2">
    <source>
        <dbReference type="ARBA" id="ARBA00006920"/>
    </source>
</evidence>
<dbReference type="PANTHER" id="PTHR31462:SF5">
    <property type="entry name" value="ENDOSOMAL_LYSOSOMAL PROTON CHANNEL TMEM175"/>
    <property type="match status" value="1"/>
</dbReference>
<reference evidence="15 16" key="1">
    <citation type="journal article" date="2018" name="Biodegradation">
        <title>1,4-Dioxane degradation characteristics of Rhodococcus aetherivorans JCM 14343.</title>
        <authorList>
            <person name="Inoue D."/>
            <person name="Tsunoda T."/>
            <person name="Yamamoto N."/>
            <person name="Ike M."/>
            <person name="Sei K."/>
        </authorList>
    </citation>
    <scope>NUCLEOTIDE SEQUENCE [LARGE SCALE GENOMIC DNA]</scope>
    <source>
        <strain evidence="15 16">JCM 14343</strain>
    </source>
</reference>
<feature type="transmembrane region" description="Helical" evidence="14">
    <location>
        <begin position="103"/>
        <end position="126"/>
    </location>
</feature>
<comment type="catalytic activity">
    <reaction evidence="12">
        <text>K(+)(in) = K(+)(out)</text>
        <dbReference type="Rhea" id="RHEA:29463"/>
        <dbReference type="ChEBI" id="CHEBI:29103"/>
    </reaction>
</comment>
<feature type="transmembrane region" description="Helical" evidence="14">
    <location>
        <begin position="138"/>
        <end position="160"/>
    </location>
</feature>
<comment type="similarity">
    <text evidence="2">Belongs to the TMEM175 family.</text>
</comment>
<keyword evidence="4" id="KW-0633">Potassium transport</keyword>
<evidence type="ECO:0000313" key="15">
    <source>
        <dbReference type="EMBL" id="GES36737.1"/>
    </source>
</evidence>
<gene>
    <name evidence="15" type="ORF">RAJCM14343_1990</name>
</gene>
<keyword evidence="9" id="KW-0406">Ion transport</keyword>
<feature type="transmembrane region" description="Helical" evidence="14">
    <location>
        <begin position="73"/>
        <end position="91"/>
    </location>
</feature>
<evidence type="ECO:0000256" key="12">
    <source>
        <dbReference type="ARBA" id="ARBA00034430"/>
    </source>
</evidence>
<comment type="caution">
    <text evidence="15">The sequence shown here is derived from an EMBL/GenBank/DDBJ whole genome shotgun (WGS) entry which is preliminary data.</text>
</comment>
<evidence type="ECO:0000256" key="4">
    <source>
        <dbReference type="ARBA" id="ARBA00022538"/>
    </source>
</evidence>
<keyword evidence="8 14" id="KW-1133">Transmembrane helix</keyword>
<accession>A0ABQ0YJP0</accession>
<dbReference type="RefSeq" id="WP_029543992.1">
    <property type="nucleotide sequence ID" value="NZ_BAAAYP010000003.1"/>
</dbReference>
<organism evidence="15 16">
    <name type="scientific">Rhodococcus aetherivorans</name>
    <dbReference type="NCBI Taxonomy" id="191292"/>
    <lineage>
        <taxon>Bacteria</taxon>
        <taxon>Bacillati</taxon>
        <taxon>Actinomycetota</taxon>
        <taxon>Actinomycetes</taxon>
        <taxon>Mycobacteriales</taxon>
        <taxon>Nocardiaceae</taxon>
        <taxon>Rhodococcus</taxon>
    </lineage>
</organism>
<feature type="transmembrane region" description="Helical" evidence="14">
    <location>
        <begin position="36"/>
        <end position="53"/>
    </location>
</feature>
<dbReference type="Pfam" id="PF06736">
    <property type="entry name" value="TMEM175"/>
    <property type="match status" value="1"/>
</dbReference>
<evidence type="ECO:0000256" key="13">
    <source>
        <dbReference type="SAM" id="MobiDB-lite"/>
    </source>
</evidence>
<evidence type="ECO:0000256" key="1">
    <source>
        <dbReference type="ARBA" id="ARBA00004141"/>
    </source>
</evidence>
<comment type="subcellular location">
    <subcellularLocation>
        <location evidence="1">Membrane</location>
        <topology evidence="1">Multi-pass membrane protein</topology>
    </subcellularLocation>
</comment>
<dbReference type="PANTHER" id="PTHR31462">
    <property type="entry name" value="ENDOSOMAL/LYSOSOMAL POTASSIUM CHANNEL TMEM175"/>
    <property type="match status" value="1"/>
</dbReference>
<evidence type="ECO:0000256" key="6">
    <source>
        <dbReference type="ARBA" id="ARBA00022826"/>
    </source>
</evidence>
<dbReference type="Proteomes" id="UP000325466">
    <property type="component" value="Unassembled WGS sequence"/>
</dbReference>
<keyword evidence="10 14" id="KW-0472">Membrane</keyword>
<proteinExistence type="inferred from homology"/>
<evidence type="ECO:0000256" key="5">
    <source>
        <dbReference type="ARBA" id="ARBA00022692"/>
    </source>
</evidence>
<feature type="compositionally biased region" description="Basic and acidic residues" evidence="13">
    <location>
        <begin position="14"/>
        <end position="23"/>
    </location>
</feature>
<evidence type="ECO:0000256" key="3">
    <source>
        <dbReference type="ARBA" id="ARBA00022448"/>
    </source>
</evidence>
<keyword evidence="6" id="KW-0631">Potassium channel</keyword>
<protein>
    <submittedName>
        <fullName evidence="15">Integral membrane protein</fullName>
    </submittedName>
</protein>
<evidence type="ECO:0000256" key="7">
    <source>
        <dbReference type="ARBA" id="ARBA00022958"/>
    </source>
</evidence>
<keyword evidence="16" id="KW-1185">Reference proteome</keyword>
<keyword evidence="3" id="KW-0813">Transport</keyword>
<keyword evidence="11" id="KW-0407">Ion channel</keyword>
<feature type="region of interest" description="Disordered" evidence="13">
    <location>
        <begin position="1"/>
        <end position="27"/>
    </location>
</feature>
<evidence type="ECO:0000256" key="11">
    <source>
        <dbReference type="ARBA" id="ARBA00023303"/>
    </source>
</evidence>
<evidence type="ECO:0000256" key="14">
    <source>
        <dbReference type="SAM" id="Phobius"/>
    </source>
</evidence>
<sequence>MTPAEDDSGAPRAPRADHRDPPRHGGRLLPTTRLDAFSDGVFAIVITLLVLELDVPESAARLLEDLRAEWPSFLGYLVSFAFIGGVWVEHSNLTRLLRATDGVFLRLNLLLLLFVTFLPFTTSLMATHLSDAARRPATVAFGLNLTLAILMSNVLIAYAVRNADLTDEAGRAELPALARERWSVAVLMAASTLLAAFLPQLAVAFYLAVAVLLLVEPFRLLRAPRHRAGTGSA</sequence>
<evidence type="ECO:0000256" key="8">
    <source>
        <dbReference type="ARBA" id="ARBA00022989"/>
    </source>
</evidence>
<evidence type="ECO:0000313" key="16">
    <source>
        <dbReference type="Proteomes" id="UP000325466"/>
    </source>
</evidence>
<evidence type="ECO:0000256" key="10">
    <source>
        <dbReference type="ARBA" id="ARBA00023136"/>
    </source>
</evidence>
<dbReference type="InterPro" id="IPR010617">
    <property type="entry name" value="TMEM175-like"/>
</dbReference>
<dbReference type="EMBL" id="BLAH01000073">
    <property type="protein sequence ID" value="GES36737.1"/>
    <property type="molecule type" value="Genomic_DNA"/>
</dbReference>
<name>A0ABQ0YJP0_9NOCA</name>
<keyword evidence="5 14" id="KW-0812">Transmembrane</keyword>